<comment type="caution">
    <text evidence="1">The sequence shown here is derived from an EMBL/GenBank/DDBJ whole genome shotgun (WGS) entry which is preliminary data.</text>
</comment>
<protein>
    <submittedName>
        <fullName evidence="1">Uncharacterized protein</fullName>
    </submittedName>
</protein>
<evidence type="ECO:0000313" key="1">
    <source>
        <dbReference type="EMBL" id="GBM34283.1"/>
    </source>
</evidence>
<accession>A0A4Y2EYG2</accession>
<dbReference type="AlphaFoldDB" id="A0A4Y2EYG2"/>
<dbReference type="Proteomes" id="UP000499080">
    <property type="component" value="Unassembled WGS sequence"/>
</dbReference>
<gene>
    <name evidence="1" type="ORF">AVEN_253007_1</name>
</gene>
<name>A0A4Y2EYG2_ARAVE</name>
<evidence type="ECO:0000313" key="2">
    <source>
        <dbReference type="Proteomes" id="UP000499080"/>
    </source>
</evidence>
<proteinExistence type="predicted"/>
<dbReference type="EMBL" id="BGPR01000755">
    <property type="protein sequence ID" value="GBM34283.1"/>
    <property type="molecule type" value="Genomic_DNA"/>
</dbReference>
<reference evidence="1 2" key="1">
    <citation type="journal article" date="2019" name="Sci. Rep.">
        <title>Orb-weaving spider Araneus ventricosus genome elucidates the spidroin gene catalogue.</title>
        <authorList>
            <person name="Kono N."/>
            <person name="Nakamura H."/>
            <person name="Ohtoshi R."/>
            <person name="Moran D.A.P."/>
            <person name="Shinohara A."/>
            <person name="Yoshida Y."/>
            <person name="Fujiwara M."/>
            <person name="Mori M."/>
            <person name="Tomita M."/>
            <person name="Arakawa K."/>
        </authorList>
    </citation>
    <scope>NUCLEOTIDE SEQUENCE [LARGE SCALE GENOMIC DNA]</scope>
</reference>
<organism evidence="1 2">
    <name type="scientific">Araneus ventricosus</name>
    <name type="common">Orbweaver spider</name>
    <name type="synonym">Epeira ventricosa</name>
    <dbReference type="NCBI Taxonomy" id="182803"/>
    <lineage>
        <taxon>Eukaryota</taxon>
        <taxon>Metazoa</taxon>
        <taxon>Ecdysozoa</taxon>
        <taxon>Arthropoda</taxon>
        <taxon>Chelicerata</taxon>
        <taxon>Arachnida</taxon>
        <taxon>Araneae</taxon>
        <taxon>Araneomorphae</taxon>
        <taxon>Entelegynae</taxon>
        <taxon>Araneoidea</taxon>
        <taxon>Araneidae</taxon>
        <taxon>Araneus</taxon>
    </lineage>
</organism>
<sequence>MRKVEFASNGFHPTLEYLAMRRQTCLRKREVFFLLQPLLNSLRPKYFLFTRLKQIPLGKILPHMIGMPGTVLVCLYSPYAQDPLRLHWPGCVVDTLKA</sequence>
<keyword evidence="2" id="KW-1185">Reference proteome</keyword>